<sequence length="92" mass="10423">MPPFQEMEKDFNPSMDENDDSDDLTPFESVIAIVVDDLPFAPPSSPVFDNKTITIILRSIEDEEEDLESLIDLEQAPRECLQTEEVPPEPTD</sequence>
<protein>
    <submittedName>
        <fullName evidence="2">Uncharacterized protein</fullName>
    </submittedName>
</protein>
<evidence type="ECO:0000313" key="3">
    <source>
        <dbReference type="Proteomes" id="UP000828251"/>
    </source>
</evidence>
<name>A0A9D3UFA8_9ROSI</name>
<dbReference type="EMBL" id="JAIQCV010000012">
    <property type="protein sequence ID" value="KAH1039263.1"/>
    <property type="molecule type" value="Genomic_DNA"/>
</dbReference>
<gene>
    <name evidence="2" type="ORF">J1N35_041006</name>
</gene>
<keyword evidence="3" id="KW-1185">Reference proteome</keyword>
<organism evidence="2 3">
    <name type="scientific">Gossypium stocksii</name>
    <dbReference type="NCBI Taxonomy" id="47602"/>
    <lineage>
        <taxon>Eukaryota</taxon>
        <taxon>Viridiplantae</taxon>
        <taxon>Streptophyta</taxon>
        <taxon>Embryophyta</taxon>
        <taxon>Tracheophyta</taxon>
        <taxon>Spermatophyta</taxon>
        <taxon>Magnoliopsida</taxon>
        <taxon>eudicotyledons</taxon>
        <taxon>Gunneridae</taxon>
        <taxon>Pentapetalae</taxon>
        <taxon>rosids</taxon>
        <taxon>malvids</taxon>
        <taxon>Malvales</taxon>
        <taxon>Malvaceae</taxon>
        <taxon>Malvoideae</taxon>
        <taxon>Gossypium</taxon>
    </lineage>
</organism>
<proteinExistence type="predicted"/>
<feature type="region of interest" description="Disordered" evidence="1">
    <location>
        <begin position="1"/>
        <end position="25"/>
    </location>
</feature>
<evidence type="ECO:0000256" key="1">
    <source>
        <dbReference type="SAM" id="MobiDB-lite"/>
    </source>
</evidence>
<reference evidence="2 3" key="1">
    <citation type="journal article" date="2021" name="Plant Biotechnol. J.">
        <title>Multi-omics assisted identification of the key and species-specific regulatory components of drought-tolerant mechanisms in Gossypium stocksii.</title>
        <authorList>
            <person name="Yu D."/>
            <person name="Ke L."/>
            <person name="Zhang D."/>
            <person name="Wu Y."/>
            <person name="Sun Y."/>
            <person name="Mei J."/>
            <person name="Sun J."/>
            <person name="Sun Y."/>
        </authorList>
    </citation>
    <scope>NUCLEOTIDE SEQUENCE [LARGE SCALE GENOMIC DNA]</scope>
    <source>
        <strain evidence="3">cv. E1</strain>
        <tissue evidence="2">Leaf</tissue>
    </source>
</reference>
<evidence type="ECO:0000313" key="2">
    <source>
        <dbReference type="EMBL" id="KAH1039263.1"/>
    </source>
</evidence>
<dbReference type="Proteomes" id="UP000828251">
    <property type="component" value="Unassembled WGS sequence"/>
</dbReference>
<comment type="caution">
    <text evidence="2">The sequence shown here is derived from an EMBL/GenBank/DDBJ whole genome shotgun (WGS) entry which is preliminary data.</text>
</comment>
<dbReference type="AlphaFoldDB" id="A0A9D3UFA8"/>
<feature type="compositionally biased region" description="Basic and acidic residues" evidence="1">
    <location>
        <begin position="1"/>
        <end position="11"/>
    </location>
</feature>
<feature type="compositionally biased region" description="Acidic residues" evidence="1">
    <location>
        <begin position="16"/>
        <end position="25"/>
    </location>
</feature>
<accession>A0A9D3UFA8</accession>